<evidence type="ECO:0000259" key="3">
    <source>
        <dbReference type="SMART" id="SM00822"/>
    </source>
</evidence>
<dbReference type="SUPFAM" id="SSF51735">
    <property type="entry name" value="NAD(P)-binding Rossmann-fold domains"/>
    <property type="match status" value="1"/>
</dbReference>
<proteinExistence type="inferred from homology"/>
<protein>
    <submittedName>
        <fullName evidence="4">Gluconate 5-dehydrogenase</fullName>
    </submittedName>
</protein>
<evidence type="ECO:0000313" key="4">
    <source>
        <dbReference type="EMBL" id="GHD59893.1"/>
    </source>
</evidence>
<dbReference type="PANTHER" id="PTHR42760">
    <property type="entry name" value="SHORT-CHAIN DEHYDROGENASES/REDUCTASES FAMILY MEMBER"/>
    <property type="match status" value="1"/>
</dbReference>
<dbReference type="FunFam" id="3.40.50.720:FF:000084">
    <property type="entry name" value="Short-chain dehydrogenase reductase"/>
    <property type="match status" value="1"/>
</dbReference>
<gene>
    <name evidence="4" type="ORF">GCM10017083_45130</name>
</gene>
<dbReference type="PRINTS" id="PR00081">
    <property type="entry name" value="GDHRDH"/>
</dbReference>
<dbReference type="PRINTS" id="PR00080">
    <property type="entry name" value="SDRFAMILY"/>
</dbReference>
<evidence type="ECO:0000256" key="2">
    <source>
        <dbReference type="ARBA" id="ARBA00023002"/>
    </source>
</evidence>
<dbReference type="Proteomes" id="UP000630353">
    <property type="component" value="Unassembled WGS sequence"/>
</dbReference>
<dbReference type="InterPro" id="IPR057326">
    <property type="entry name" value="KR_dom"/>
</dbReference>
<dbReference type="Pfam" id="PF13561">
    <property type="entry name" value="adh_short_C2"/>
    <property type="match status" value="1"/>
</dbReference>
<sequence>MAIATTLFDLTGRTILITGASRGIGFAMAKACAEHGARVVLNGRNPDTLAAKVDELAAAGHDAEGEAFDVTDEAAATAALDRVVARHGAIWGLIANAGVQHRVPVLEFPTEDFRRVVETNLTACFVLGREAAKRMVQTGGGSIVNTVSMLGPIARPTVPAYIAAKEGLRALTRAMAVELGGRGVRVNAVAPGYVATEMNTALIENEQFNSWVVGRTPMGRWAQPEELGGAAVYLMSPAGAFVSGHVLSVDGAMSVAV</sequence>
<keyword evidence="5" id="KW-1185">Reference proteome</keyword>
<name>A0A918XWS8_9PROT</name>
<feature type="domain" description="Ketoreductase" evidence="3">
    <location>
        <begin position="13"/>
        <end position="152"/>
    </location>
</feature>
<dbReference type="AlphaFoldDB" id="A0A918XWS8"/>
<keyword evidence="2" id="KW-0560">Oxidoreductase</keyword>
<dbReference type="Gene3D" id="3.40.50.720">
    <property type="entry name" value="NAD(P)-binding Rossmann-like Domain"/>
    <property type="match status" value="1"/>
</dbReference>
<accession>A0A918XWS8</accession>
<dbReference type="RefSeq" id="WP_189993901.1">
    <property type="nucleotide sequence ID" value="NZ_BMZS01000011.1"/>
</dbReference>
<reference evidence="4" key="2">
    <citation type="submission" date="2020-09" db="EMBL/GenBank/DDBJ databases">
        <authorList>
            <person name="Sun Q."/>
            <person name="Kim S."/>
        </authorList>
    </citation>
    <scope>NUCLEOTIDE SEQUENCE</scope>
    <source>
        <strain evidence="4">KCTC 42651</strain>
    </source>
</reference>
<dbReference type="SMART" id="SM00822">
    <property type="entry name" value="PKS_KR"/>
    <property type="match status" value="1"/>
</dbReference>
<dbReference type="GO" id="GO:0016616">
    <property type="term" value="F:oxidoreductase activity, acting on the CH-OH group of donors, NAD or NADP as acceptor"/>
    <property type="evidence" value="ECO:0007669"/>
    <property type="project" value="TreeGrafter"/>
</dbReference>
<reference evidence="4" key="1">
    <citation type="journal article" date="2014" name="Int. J. Syst. Evol. Microbiol.">
        <title>Complete genome sequence of Corynebacterium casei LMG S-19264T (=DSM 44701T), isolated from a smear-ripened cheese.</title>
        <authorList>
            <consortium name="US DOE Joint Genome Institute (JGI-PGF)"/>
            <person name="Walter F."/>
            <person name="Albersmeier A."/>
            <person name="Kalinowski J."/>
            <person name="Ruckert C."/>
        </authorList>
    </citation>
    <scope>NUCLEOTIDE SEQUENCE</scope>
    <source>
        <strain evidence="4">KCTC 42651</strain>
    </source>
</reference>
<dbReference type="InterPro" id="IPR036291">
    <property type="entry name" value="NAD(P)-bd_dom_sf"/>
</dbReference>
<comment type="similarity">
    <text evidence="1">Belongs to the short-chain dehydrogenases/reductases (SDR) family.</text>
</comment>
<organism evidence="4 5">
    <name type="scientific">Thalassobaculum fulvum</name>
    <dbReference type="NCBI Taxonomy" id="1633335"/>
    <lineage>
        <taxon>Bacteria</taxon>
        <taxon>Pseudomonadati</taxon>
        <taxon>Pseudomonadota</taxon>
        <taxon>Alphaproteobacteria</taxon>
        <taxon>Rhodospirillales</taxon>
        <taxon>Thalassobaculaceae</taxon>
        <taxon>Thalassobaculum</taxon>
    </lineage>
</organism>
<dbReference type="NCBIfam" id="NF005559">
    <property type="entry name" value="PRK07231.1"/>
    <property type="match status" value="1"/>
</dbReference>
<evidence type="ECO:0000313" key="5">
    <source>
        <dbReference type="Proteomes" id="UP000630353"/>
    </source>
</evidence>
<evidence type="ECO:0000256" key="1">
    <source>
        <dbReference type="ARBA" id="ARBA00006484"/>
    </source>
</evidence>
<comment type="caution">
    <text evidence="4">The sequence shown here is derived from an EMBL/GenBank/DDBJ whole genome shotgun (WGS) entry which is preliminary data.</text>
</comment>
<dbReference type="InterPro" id="IPR002347">
    <property type="entry name" value="SDR_fam"/>
</dbReference>
<dbReference type="PANTHER" id="PTHR42760:SF115">
    <property type="entry name" value="3-OXOACYL-[ACYL-CARRIER-PROTEIN] REDUCTASE FABG"/>
    <property type="match status" value="1"/>
</dbReference>
<dbReference type="EMBL" id="BMZS01000011">
    <property type="protein sequence ID" value="GHD59893.1"/>
    <property type="molecule type" value="Genomic_DNA"/>
</dbReference>